<organism evidence="1 2">
    <name type="scientific">Tenacibaculum dicentrarchi</name>
    <dbReference type="NCBI Taxonomy" id="669041"/>
    <lineage>
        <taxon>Bacteria</taxon>
        <taxon>Pseudomonadati</taxon>
        <taxon>Bacteroidota</taxon>
        <taxon>Flavobacteriia</taxon>
        <taxon>Flavobacteriales</taxon>
        <taxon>Flavobacteriaceae</taxon>
        <taxon>Tenacibaculum</taxon>
    </lineage>
</organism>
<accession>A0ABP1EDC2</accession>
<dbReference type="EMBL" id="OZ038524">
    <property type="protein sequence ID" value="CAL2075807.1"/>
    <property type="molecule type" value="Genomic_DNA"/>
</dbReference>
<keyword evidence="2" id="KW-1185">Reference proteome</keyword>
<reference evidence="1 2" key="1">
    <citation type="submission" date="2024-05" db="EMBL/GenBank/DDBJ databases">
        <authorList>
            <person name="Duchaud E."/>
        </authorList>
    </citation>
    <scope>NUCLEOTIDE SEQUENCE [LARGE SCALE GENOMIC DNA]</scope>
    <source>
        <strain evidence="1">Ena-SAMPLE-TAB-13-05-2024-13:56:06:370-140309</strain>
    </source>
</reference>
<proteinExistence type="predicted"/>
<name>A0ABP1EDC2_9FLAO</name>
<gene>
    <name evidence="1" type="ORF">TD3509T_0188</name>
</gene>
<sequence>MHKKLASDLTSLAHAILQMKNKEDVFELKQKAYEVYEKLSVLVYIEEYINNTPNPSKSKEELLSDVLLAEQKKTRTKIEKRDLEISLLKQETVVYHLEEEIDETPKFKISENKIIETKIADTTVFDSKIIKDTSVKNHLASPFEKIQEKTTKKLDEKFEEKIEEVFVKKTKEIAEKKEAISVKDTLKESIDLISEEKSEKPIDLKPVEEIIEQPFDEIARLLSEPNNEVENDKGNIEELKTKTLEEELDGTISVDIMADLFEKAPAKKSLNDFLQSTIKIDLNDRIVFVRHLFNGNQNDFNRVISQLNTFKTEVEAKNFINQMIKPDYNWSGKEMHEARLFEIIERRFA</sequence>
<dbReference type="Proteomes" id="UP001497514">
    <property type="component" value="Chromosome"/>
</dbReference>
<dbReference type="RefSeq" id="WP_101901896.1">
    <property type="nucleotide sequence ID" value="NZ_OZ038524.1"/>
</dbReference>
<protein>
    <submittedName>
        <fullName evidence="1">Uncharacterized protein</fullName>
    </submittedName>
</protein>
<evidence type="ECO:0000313" key="1">
    <source>
        <dbReference type="EMBL" id="CAL2075807.1"/>
    </source>
</evidence>
<evidence type="ECO:0000313" key="2">
    <source>
        <dbReference type="Proteomes" id="UP001497514"/>
    </source>
</evidence>